<keyword evidence="4" id="KW-1185">Reference proteome</keyword>
<protein>
    <recommendedName>
        <fullName evidence="2">Ataxin 2 SM domain-containing protein</fullName>
    </recommendedName>
</protein>
<dbReference type="Pfam" id="PF14438">
    <property type="entry name" value="SM-ATX"/>
    <property type="match status" value="1"/>
</dbReference>
<evidence type="ECO:0000259" key="2">
    <source>
        <dbReference type="Pfam" id="PF14438"/>
    </source>
</evidence>
<dbReference type="InterPro" id="IPR045117">
    <property type="entry name" value="ATXN2-like"/>
</dbReference>
<feature type="region of interest" description="Disordered" evidence="1">
    <location>
        <begin position="229"/>
        <end position="250"/>
    </location>
</feature>
<dbReference type="AlphaFoldDB" id="A0AAP0NCV7"/>
<feature type="domain" description="Ataxin 2 SM" evidence="2">
    <location>
        <begin position="20"/>
        <end position="99"/>
    </location>
</feature>
<reference evidence="3 4" key="1">
    <citation type="journal article" date="2024" name="Plant J.">
        <title>Genome sequences and population genomics reveal climatic adaptation and genomic divergence between two closely related sweetgum species.</title>
        <authorList>
            <person name="Xu W.Q."/>
            <person name="Ren C.Q."/>
            <person name="Zhang X.Y."/>
            <person name="Comes H.P."/>
            <person name="Liu X.H."/>
            <person name="Li Y.G."/>
            <person name="Kettle C.J."/>
            <person name="Jalonen R."/>
            <person name="Gaisberger H."/>
            <person name="Ma Y.Z."/>
            <person name="Qiu Y.X."/>
        </authorList>
    </citation>
    <scope>NUCLEOTIDE SEQUENCE [LARGE SCALE GENOMIC DNA]</scope>
    <source>
        <strain evidence="3">Hangzhou</strain>
    </source>
</reference>
<dbReference type="PANTHER" id="PTHR12854">
    <property type="entry name" value="ATAXIN 2-RELATED"/>
    <property type="match status" value="1"/>
</dbReference>
<evidence type="ECO:0000256" key="1">
    <source>
        <dbReference type="SAM" id="MobiDB-lite"/>
    </source>
</evidence>
<dbReference type="InterPro" id="IPR025852">
    <property type="entry name" value="SM_dom_ATX"/>
</dbReference>
<dbReference type="PANTHER" id="PTHR12854:SF12">
    <property type="entry name" value="POLYADENYLATE-BINDING PROTEIN INTERACTING PROTEIN"/>
    <property type="match status" value="1"/>
</dbReference>
<proteinExistence type="predicted"/>
<dbReference type="GO" id="GO:0003729">
    <property type="term" value="F:mRNA binding"/>
    <property type="evidence" value="ECO:0007669"/>
    <property type="project" value="TreeGrafter"/>
</dbReference>
<comment type="caution">
    <text evidence="3">The sequence shown here is derived from an EMBL/GenBank/DDBJ whole genome shotgun (WGS) entry which is preliminary data.</text>
</comment>
<evidence type="ECO:0000313" key="4">
    <source>
        <dbReference type="Proteomes" id="UP001415857"/>
    </source>
</evidence>
<accession>A0AAP0NCV7</accession>
<dbReference type="EMBL" id="JBBPBK010000015">
    <property type="protein sequence ID" value="KAK9269706.1"/>
    <property type="molecule type" value="Genomic_DNA"/>
</dbReference>
<dbReference type="GO" id="GO:0010494">
    <property type="term" value="C:cytoplasmic stress granule"/>
    <property type="evidence" value="ECO:0007669"/>
    <property type="project" value="TreeGrafter"/>
</dbReference>
<organism evidence="3 4">
    <name type="scientific">Liquidambar formosana</name>
    <name type="common">Formosan gum</name>
    <dbReference type="NCBI Taxonomy" id="63359"/>
    <lineage>
        <taxon>Eukaryota</taxon>
        <taxon>Viridiplantae</taxon>
        <taxon>Streptophyta</taxon>
        <taxon>Embryophyta</taxon>
        <taxon>Tracheophyta</taxon>
        <taxon>Spermatophyta</taxon>
        <taxon>Magnoliopsida</taxon>
        <taxon>eudicotyledons</taxon>
        <taxon>Gunneridae</taxon>
        <taxon>Pentapetalae</taxon>
        <taxon>Saxifragales</taxon>
        <taxon>Altingiaceae</taxon>
        <taxon>Liquidambar</taxon>
    </lineage>
</organism>
<dbReference type="GO" id="GO:0034063">
    <property type="term" value="P:stress granule assembly"/>
    <property type="evidence" value="ECO:0007669"/>
    <property type="project" value="TreeGrafter"/>
</dbReference>
<gene>
    <name evidence="3" type="ORF">L1049_001484</name>
</gene>
<evidence type="ECO:0000313" key="3">
    <source>
        <dbReference type="EMBL" id="KAK9269706.1"/>
    </source>
</evidence>
<sequence>MGCRIREVSDDESRVSGSLNEALLLTTICLIGLPVEVHVKDGSVYSGIFHTACVEKDYGIVMKKARMTKKGKNDANVANGGLIDTLVVLSGDFVQLVAKEVLLPSDGVVGNVAGDDVEAVAGTVPSFEHSESEAKGTKSSKFSLYKKHINQTRRSAQHENGFAHGSTPTELEEKKMAPGYLGNALAFESGKRDGKLLAKNEEASIAPVNGRQVGDDMSQGNLDEYKEKFESRKEETTYEVQSSRSSSSVSLTEVKPAEEIHAKMTSLPIAECNIL</sequence>
<name>A0AAP0NCV7_LIQFO</name>
<dbReference type="Proteomes" id="UP001415857">
    <property type="component" value="Unassembled WGS sequence"/>
</dbReference>